<dbReference type="EMBL" id="JAVMIP010000021">
    <property type="protein sequence ID" value="MDS3862058.1"/>
    <property type="molecule type" value="Genomic_DNA"/>
</dbReference>
<evidence type="ECO:0000256" key="1">
    <source>
        <dbReference type="SAM" id="MobiDB-lite"/>
    </source>
</evidence>
<dbReference type="Proteomes" id="UP001268256">
    <property type="component" value="Unassembled WGS sequence"/>
</dbReference>
<gene>
    <name evidence="2" type="ORF">RIF25_14745</name>
</gene>
<reference evidence="3" key="1">
    <citation type="submission" date="2023-07" db="EMBL/GenBank/DDBJ databases">
        <authorList>
            <person name="Luz R."/>
            <person name="Cordeiro R."/>
            <person name="Fonseca A."/>
            <person name="Goncalves V."/>
        </authorList>
    </citation>
    <scope>NUCLEOTIDE SEQUENCE [LARGE SCALE GENOMIC DNA]</scope>
    <source>
        <strain evidence="3">BACA0444</strain>
    </source>
</reference>
<evidence type="ECO:0000313" key="3">
    <source>
        <dbReference type="Proteomes" id="UP001268256"/>
    </source>
</evidence>
<protein>
    <submittedName>
        <fullName evidence="2">Uncharacterized protein</fullName>
    </submittedName>
</protein>
<sequence length="93" mass="10700">MNPFTPTPPDWIAQASHARGFECSRCGAAPGHAQAVWINRRAPVYTANHQRKWQEFYHCQCGFVWWAWSSDRPPSELAQHHRPHPLDPSAPEE</sequence>
<name>A0AAE4FUE1_9CYAN</name>
<comment type="caution">
    <text evidence="2">The sequence shown here is derived from an EMBL/GenBank/DDBJ whole genome shotgun (WGS) entry which is preliminary data.</text>
</comment>
<dbReference type="AlphaFoldDB" id="A0AAE4FUE1"/>
<organism evidence="2 3">
    <name type="scientific">Pseudocalidococcus azoricus BACA0444</name>
    <dbReference type="NCBI Taxonomy" id="2918990"/>
    <lineage>
        <taxon>Bacteria</taxon>
        <taxon>Bacillati</taxon>
        <taxon>Cyanobacteriota</taxon>
        <taxon>Cyanophyceae</taxon>
        <taxon>Acaryochloridales</taxon>
        <taxon>Thermosynechococcaceae</taxon>
        <taxon>Pseudocalidococcus</taxon>
        <taxon>Pseudocalidococcus azoricus</taxon>
    </lineage>
</organism>
<accession>A0AAE4FUE1</accession>
<evidence type="ECO:0000313" key="2">
    <source>
        <dbReference type="EMBL" id="MDS3862058.1"/>
    </source>
</evidence>
<dbReference type="RefSeq" id="WP_322879275.1">
    <property type="nucleotide sequence ID" value="NZ_JAVMIP010000021.1"/>
</dbReference>
<keyword evidence="3" id="KW-1185">Reference proteome</keyword>
<proteinExistence type="predicted"/>
<feature type="region of interest" description="Disordered" evidence="1">
    <location>
        <begin position="73"/>
        <end position="93"/>
    </location>
</feature>